<dbReference type="Proteomes" id="UP000825701">
    <property type="component" value="Chromosome"/>
</dbReference>
<dbReference type="Gene3D" id="1.10.8.590">
    <property type="match status" value="1"/>
</dbReference>
<dbReference type="CDD" id="cd18093">
    <property type="entry name" value="SpoU-like_TrmJ"/>
    <property type="match status" value="1"/>
</dbReference>
<name>A0A9E6RA49_9HYPH</name>
<dbReference type="PANTHER" id="PTHR42786:SF7">
    <property type="entry name" value="TRNA_RRNA METHYLTRANSFERASE SPOU TYPE DOMAIN-CONTAINING PROTEIN"/>
    <property type="match status" value="1"/>
</dbReference>
<organism evidence="7 8">
    <name type="scientific">Chenggangzhangella methanolivorans</name>
    <dbReference type="NCBI Taxonomy" id="1437009"/>
    <lineage>
        <taxon>Bacteria</taxon>
        <taxon>Pseudomonadati</taxon>
        <taxon>Pseudomonadota</taxon>
        <taxon>Alphaproteobacteria</taxon>
        <taxon>Hyphomicrobiales</taxon>
        <taxon>Methylopilaceae</taxon>
        <taxon>Chenggangzhangella</taxon>
    </lineage>
</organism>
<dbReference type="KEGG" id="cmet:K6K41_04915"/>
<dbReference type="RefSeq" id="WP_261404174.1">
    <property type="nucleotide sequence ID" value="NZ_CP081869.1"/>
</dbReference>
<accession>A0A9E6RA49</accession>
<feature type="domain" description="tRNA/rRNA methyltransferase SpoU type" evidence="6">
    <location>
        <begin position="20"/>
        <end position="170"/>
    </location>
</feature>
<evidence type="ECO:0000256" key="2">
    <source>
        <dbReference type="ARBA" id="ARBA00022603"/>
    </source>
</evidence>
<evidence type="ECO:0000256" key="4">
    <source>
        <dbReference type="ARBA" id="ARBA00022691"/>
    </source>
</evidence>
<evidence type="ECO:0000313" key="8">
    <source>
        <dbReference type="Proteomes" id="UP000825701"/>
    </source>
</evidence>
<keyword evidence="4" id="KW-0949">S-adenosyl-L-methionine</keyword>
<dbReference type="GO" id="GO:0002128">
    <property type="term" value="P:tRNA nucleoside ribose methylation"/>
    <property type="evidence" value="ECO:0007669"/>
    <property type="project" value="TreeGrafter"/>
</dbReference>
<keyword evidence="2 7" id="KW-0489">Methyltransferase</keyword>
<evidence type="ECO:0000313" key="7">
    <source>
        <dbReference type="EMBL" id="QZO00959.1"/>
    </source>
</evidence>
<dbReference type="GO" id="GO:0008173">
    <property type="term" value="F:RNA methyltransferase activity"/>
    <property type="evidence" value="ECO:0007669"/>
    <property type="project" value="InterPro"/>
</dbReference>
<protein>
    <submittedName>
        <fullName evidence="7">RNA methyltransferase</fullName>
    </submittedName>
</protein>
<keyword evidence="3" id="KW-0808">Transferase</keyword>
<dbReference type="InterPro" id="IPR029028">
    <property type="entry name" value="Alpha/beta_knot_MTases"/>
</dbReference>
<dbReference type="InterPro" id="IPR004384">
    <property type="entry name" value="RNA_MeTrfase_TrmJ/LasT"/>
</dbReference>
<dbReference type="SUPFAM" id="SSF75217">
    <property type="entry name" value="alpha/beta knot"/>
    <property type="match status" value="1"/>
</dbReference>
<dbReference type="Pfam" id="PF00588">
    <property type="entry name" value="SpoU_methylase"/>
    <property type="match status" value="1"/>
</dbReference>
<dbReference type="GO" id="GO:0005829">
    <property type="term" value="C:cytosol"/>
    <property type="evidence" value="ECO:0007669"/>
    <property type="project" value="TreeGrafter"/>
</dbReference>
<dbReference type="PIRSF" id="PIRSF004808">
    <property type="entry name" value="LasT"/>
    <property type="match status" value="1"/>
</dbReference>
<gene>
    <name evidence="7" type="ORF">K6K41_04915</name>
</gene>
<sequence>MAGTDHTKQDLSLSLPSGPAIVLVEPQLSENVGSVARAMANFALADLRIVNGRAKASDEKARIFSAGATHVLDAARNFETVEEAIADATLVFATTARERGQAKPVDAPEAAAARALGEITAGGRVAILFGRERTGLENDEVALAARVVTYPVNPTYASLNLGMAVLLMGYEWFKAAAGGAPAFEMPSRARPPTHEETLALFAHLEGELEEGGFFRSADKRASMVRNIRNMIHRMEPSLQDVRTLHGMVAALVDGRPGPKGRGRTYLKPLKDADDVTSGS</sequence>
<evidence type="ECO:0000256" key="5">
    <source>
        <dbReference type="SAM" id="MobiDB-lite"/>
    </source>
</evidence>
<evidence type="ECO:0000256" key="3">
    <source>
        <dbReference type="ARBA" id="ARBA00022679"/>
    </source>
</evidence>
<dbReference type="InterPro" id="IPR001537">
    <property type="entry name" value="SpoU_MeTrfase"/>
</dbReference>
<dbReference type="InterPro" id="IPR029026">
    <property type="entry name" value="tRNA_m1G_MTases_N"/>
</dbReference>
<dbReference type="Gene3D" id="3.40.1280.10">
    <property type="match status" value="1"/>
</dbReference>
<reference evidence="7" key="1">
    <citation type="submission" date="2021-08" db="EMBL/GenBank/DDBJ databases">
        <authorList>
            <person name="Zhang H."/>
            <person name="Xu M."/>
            <person name="Yu Z."/>
            <person name="Yang L."/>
            <person name="Cai Y."/>
        </authorList>
    </citation>
    <scope>NUCLEOTIDE SEQUENCE</scope>
    <source>
        <strain evidence="7">CHL1</strain>
    </source>
</reference>
<feature type="region of interest" description="Disordered" evidence="5">
    <location>
        <begin position="259"/>
        <end position="279"/>
    </location>
</feature>
<proteinExistence type="inferred from homology"/>
<evidence type="ECO:0000256" key="1">
    <source>
        <dbReference type="ARBA" id="ARBA00007228"/>
    </source>
</evidence>
<keyword evidence="8" id="KW-1185">Reference proteome</keyword>
<dbReference type="PANTHER" id="PTHR42786">
    <property type="entry name" value="TRNA/RRNA METHYLTRANSFERASE"/>
    <property type="match status" value="1"/>
</dbReference>
<dbReference type="GO" id="GO:0003723">
    <property type="term" value="F:RNA binding"/>
    <property type="evidence" value="ECO:0007669"/>
    <property type="project" value="InterPro"/>
</dbReference>
<dbReference type="AlphaFoldDB" id="A0A9E6RA49"/>
<dbReference type="EMBL" id="CP081869">
    <property type="protein sequence ID" value="QZO00959.1"/>
    <property type="molecule type" value="Genomic_DNA"/>
</dbReference>
<evidence type="ECO:0000259" key="6">
    <source>
        <dbReference type="Pfam" id="PF00588"/>
    </source>
</evidence>
<comment type="similarity">
    <text evidence="1">Belongs to the class IV-like SAM-binding methyltransferase superfamily. RNA methyltransferase TrmH family.</text>
</comment>